<dbReference type="EMBL" id="FODJ01000013">
    <property type="protein sequence ID" value="SEO79366.1"/>
    <property type="molecule type" value="Genomic_DNA"/>
</dbReference>
<dbReference type="AlphaFoldDB" id="A0A1H8SLG3"/>
<gene>
    <name evidence="4" type="ORF">SAMN04488134_11325</name>
</gene>
<dbReference type="STRING" id="872970.SAMN04488134_11325"/>
<sequence length="359" mass="39487">MNKRALIKITGLRFLIVLISILVLAGCGLFTSEETLEQIDMPVGSEDRGDEVDESEDGLEQGDVEEETVARQLYLLSEEGVVVPHTLALPKIETNGVAAQVLEYLVKDGPVTNLLPNGFEAVLPAGTEVLGLNIQEDGTLIIDLSEEFNNYEASKEQQIIQAMTHTLTQFDNVERIKLWVNGFEQTEMPVAGTVMAEGYSRANGINIMEVDGIDLLNSEAITVYYPAQLGPNFYYVPVTQHVEVDSLNKYSSIVQTLLEGPSYGTNLLHVFNPNIELVEVSELDDGVLSIEFSEEILADVNEAYIAEEVMETLVLTLTDQPDVSAVSVTVENIDQIFNEHGVPYSEPVTRDMFVPTGSL</sequence>
<keyword evidence="2" id="KW-0472">Membrane</keyword>
<organism evidence="4 5">
    <name type="scientific">Amphibacillus marinus</name>
    <dbReference type="NCBI Taxonomy" id="872970"/>
    <lineage>
        <taxon>Bacteria</taxon>
        <taxon>Bacillati</taxon>
        <taxon>Bacillota</taxon>
        <taxon>Bacilli</taxon>
        <taxon>Bacillales</taxon>
        <taxon>Bacillaceae</taxon>
        <taxon>Amphibacillus</taxon>
    </lineage>
</organism>
<evidence type="ECO:0000313" key="4">
    <source>
        <dbReference type="EMBL" id="SEO79366.1"/>
    </source>
</evidence>
<proteinExistence type="predicted"/>
<evidence type="ECO:0000256" key="2">
    <source>
        <dbReference type="SAM" id="Phobius"/>
    </source>
</evidence>
<dbReference type="PROSITE" id="PS51257">
    <property type="entry name" value="PROKAR_LIPOPROTEIN"/>
    <property type="match status" value="1"/>
</dbReference>
<keyword evidence="2" id="KW-1133">Transmembrane helix</keyword>
<evidence type="ECO:0000313" key="5">
    <source>
        <dbReference type="Proteomes" id="UP000199300"/>
    </source>
</evidence>
<evidence type="ECO:0000259" key="3">
    <source>
        <dbReference type="SMART" id="SM00909"/>
    </source>
</evidence>
<feature type="domain" description="GerMN" evidence="3">
    <location>
        <begin position="250"/>
        <end position="337"/>
    </location>
</feature>
<name>A0A1H8SLG3_9BACI</name>
<feature type="region of interest" description="Disordered" evidence="1">
    <location>
        <begin position="40"/>
        <end position="64"/>
    </location>
</feature>
<keyword evidence="2" id="KW-0812">Transmembrane</keyword>
<protein>
    <submittedName>
        <fullName evidence="4">Germination protein M</fullName>
    </submittedName>
</protein>
<feature type="transmembrane region" description="Helical" evidence="2">
    <location>
        <begin position="12"/>
        <end position="31"/>
    </location>
</feature>
<dbReference type="OrthoDB" id="1715058at2"/>
<dbReference type="RefSeq" id="WP_091499845.1">
    <property type="nucleotide sequence ID" value="NZ_FODJ01000013.1"/>
</dbReference>
<feature type="compositionally biased region" description="Acidic residues" evidence="1">
    <location>
        <begin position="48"/>
        <end position="64"/>
    </location>
</feature>
<reference evidence="4 5" key="1">
    <citation type="submission" date="2016-10" db="EMBL/GenBank/DDBJ databases">
        <authorList>
            <person name="de Groot N.N."/>
        </authorList>
    </citation>
    <scope>NUCLEOTIDE SEQUENCE [LARGE SCALE GENOMIC DNA]</scope>
    <source>
        <strain evidence="4 5">CGMCC 1.10434</strain>
    </source>
</reference>
<dbReference type="Proteomes" id="UP000199300">
    <property type="component" value="Unassembled WGS sequence"/>
</dbReference>
<feature type="domain" description="GerMN" evidence="3">
    <location>
        <begin position="98"/>
        <end position="189"/>
    </location>
</feature>
<evidence type="ECO:0000256" key="1">
    <source>
        <dbReference type="SAM" id="MobiDB-lite"/>
    </source>
</evidence>
<dbReference type="InterPro" id="IPR019606">
    <property type="entry name" value="GerMN"/>
</dbReference>
<keyword evidence="5" id="KW-1185">Reference proteome</keyword>
<dbReference type="SMART" id="SM00909">
    <property type="entry name" value="Germane"/>
    <property type="match status" value="2"/>
</dbReference>
<accession>A0A1H8SLG3</accession>
<dbReference type="Pfam" id="PF10646">
    <property type="entry name" value="Germane"/>
    <property type="match status" value="2"/>
</dbReference>